<dbReference type="RefSeq" id="XP_029216045.1">
    <property type="nucleotide sequence ID" value="XM_029360686.1"/>
</dbReference>
<dbReference type="Proteomes" id="UP000224006">
    <property type="component" value="Chromosome XI"/>
</dbReference>
<dbReference type="AlphaFoldDB" id="A0A2A9M800"/>
<dbReference type="EMBL" id="NWUJ01000012">
    <property type="protein sequence ID" value="PFH32036.1"/>
    <property type="molecule type" value="Genomic_DNA"/>
</dbReference>
<protein>
    <submittedName>
        <fullName evidence="2">Uncharacterized protein</fullName>
    </submittedName>
</protein>
<gene>
    <name evidence="2" type="ORF">BESB_019770</name>
</gene>
<reference evidence="2 3" key="1">
    <citation type="submission" date="2017-09" db="EMBL/GenBank/DDBJ databases">
        <title>Genome sequencing of Besnoitia besnoiti strain Bb-Ger1.</title>
        <authorList>
            <person name="Schares G."/>
            <person name="Venepally P."/>
            <person name="Lorenzi H.A."/>
        </authorList>
    </citation>
    <scope>NUCLEOTIDE SEQUENCE [LARGE SCALE GENOMIC DNA]</scope>
    <source>
        <strain evidence="2 3">Bb-Ger1</strain>
    </source>
</reference>
<feature type="compositionally biased region" description="Basic and acidic residues" evidence="1">
    <location>
        <begin position="344"/>
        <end position="361"/>
    </location>
</feature>
<sequence length="793" mass="84223">MRATGSAPLRLPLLPCSSGRSRAKAGNGVSLFRRLPLLAKSETKAEKKFLAAALPLSRSFVASREKTHFSSASADRRAVRRLEAASNPAKSRWSARPDPVVSSLSSSLCPSSASCASPPSLPLPARTPSSHSFSSFSTCLVSSRAKLRGEVQHRAFASIAFSSSPAPAQASSGYSARAEGNREAAAAQLPLSRGGRQSQRMERLIASYSSLFSSAGDSAGSEAVDPLPPFSACARAQRSGAERRAAAAAAHVSALSSHRKPAAASSRAVSASAGGGASSAAFAASAAASAGVAASAAVNARNEQRRQALRSFISRLDELFHLTHQHWLPAQAGAPLGAKRDRRRSGGKEAEAEASRRRLEPDSAHASARCEALSAQEALFAACRLASTRGDFQWCLQGLNILTNFGRLRPDWELSNRLFALALHCQRRDQAEELLHMFPHFLSSPPSSSLLFALIDEAFAAGRPQDVRRIVCAMREQWQIPIRPSVYVAAIRAMLLLPIPQDQALREARVIAEDAAAMGVSLPPVAYQMLTERALALIESRLAQVDADRGSLASPEAETHGGEDDEGAQVAAYPTEELLELAWQMHARACADQAREASRRRQPVCFSPDFASSSGSLSAWLGSPAALNESFVWRRESPELLMQAGWLFWAAERCRARGAGVASQSRESATADAEAKGDAGSWLTWIRRACARSLEDAVGGDWNPSSIHRSIPPAFLSALVRAGQGCKSAAAASAEGAEEARVASQSRRSRLRETRDAAEALHAFQHSAFAGSLPPLAVLAALSRPRTLASKSG</sequence>
<dbReference type="VEuPathDB" id="ToxoDB:BESB_019770"/>
<comment type="caution">
    <text evidence="2">The sequence shown here is derived from an EMBL/GenBank/DDBJ whole genome shotgun (WGS) entry which is preliminary data.</text>
</comment>
<dbReference type="KEGG" id="bbes:BESB_019770"/>
<dbReference type="OrthoDB" id="332779at2759"/>
<dbReference type="GeneID" id="40307038"/>
<evidence type="ECO:0000313" key="3">
    <source>
        <dbReference type="Proteomes" id="UP000224006"/>
    </source>
</evidence>
<feature type="region of interest" description="Disordered" evidence="1">
    <location>
        <begin position="164"/>
        <end position="198"/>
    </location>
</feature>
<name>A0A2A9M800_BESBE</name>
<feature type="region of interest" description="Disordered" evidence="1">
    <location>
        <begin position="331"/>
        <end position="361"/>
    </location>
</feature>
<accession>A0A2A9M800</accession>
<feature type="compositionally biased region" description="Low complexity" evidence="1">
    <location>
        <begin position="164"/>
        <end position="187"/>
    </location>
</feature>
<evidence type="ECO:0000313" key="2">
    <source>
        <dbReference type="EMBL" id="PFH32036.1"/>
    </source>
</evidence>
<proteinExistence type="predicted"/>
<organism evidence="2 3">
    <name type="scientific">Besnoitia besnoiti</name>
    <name type="common">Apicomplexan protozoan</name>
    <dbReference type="NCBI Taxonomy" id="94643"/>
    <lineage>
        <taxon>Eukaryota</taxon>
        <taxon>Sar</taxon>
        <taxon>Alveolata</taxon>
        <taxon>Apicomplexa</taxon>
        <taxon>Conoidasida</taxon>
        <taxon>Coccidia</taxon>
        <taxon>Eucoccidiorida</taxon>
        <taxon>Eimeriorina</taxon>
        <taxon>Sarcocystidae</taxon>
        <taxon>Besnoitia</taxon>
    </lineage>
</organism>
<evidence type="ECO:0000256" key="1">
    <source>
        <dbReference type="SAM" id="MobiDB-lite"/>
    </source>
</evidence>
<keyword evidence="3" id="KW-1185">Reference proteome</keyword>